<gene>
    <name evidence="6" type="primary">lgrD_8</name>
    <name evidence="6" type="ORF">NCTC1934_06168</name>
</gene>
<organism evidence="6 7">
    <name type="scientific">Nocardia otitidiscaviarum</name>
    <dbReference type="NCBI Taxonomy" id="1823"/>
    <lineage>
        <taxon>Bacteria</taxon>
        <taxon>Bacillati</taxon>
        <taxon>Actinomycetota</taxon>
        <taxon>Actinomycetes</taxon>
        <taxon>Mycobacteriales</taxon>
        <taxon>Nocardiaceae</taxon>
        <taxon>Nocardia</taxon>
    </lineage>
</organism>
<dbReference type="GO" id="GO:0031177">
    <property type="term" value="F:phosphopantetheine binding"/>
    <property type="evidence" value="ECO:0007669"/>
    <property type="project" value="InterPro"/>
</dbReference>
<keyword evidence="4" id="KW-0472">Membrane</keyword>
<keyword evidence="1" id="KW-0596">Phosphopantetheine</keyword>
<dbReference type="Pfam" id="PF00501">
    <property type="entry name" value="AMP-binding"/>
    <property type="match status" value="1"/>
</dbReference>
<feature type="transmembrane region" description="Helical" evidence="4">
    <location>
        <begin position="762"/>
        <end position="780"/>
    </location>
</feature>
<dbReference type="AlphaFoldDB" id="A0A379JKT0"/>
<dbReference type="InterPro" id="IPR050237">
    <property type="entry name" value="ATP-dep_AMP-bd_enzyme"/>
</dbReference>
<feature type="compositionally biased region" description="Low complexity" evidence="3">
    <location>
        <begin position="409"/>
        <end position="421"/>
    </location>
</feature>
<dbReference type="RefSeq" id="WP_255222131.1">
    <property type="nucleotide sequence ID" value="NZ_UGRY01000005.1"/>
</dbReference>
<evidence type="ECO:0000313" key="6">
    <source>
        <dbReference type="EMBL" id="SUD48831.1"/>
    </source>
</evidence>
<keyword evidence="4" id="KW-0812">Transmembrane</keyword>
<dbReference type="Proteomes" id="UP000255467">
    <property type="component" value="Unassembled WGS sequence"/>
</dbReference>
<dbReference type="PROSITE" id="PS00012">
    <property type="entry name" value="PHOSPHOPANTETHEINE"/>
    <property type="match status" value="1"/>
</dbReference>
<evidence type="ECO:0000256" key="2">
    <source>
        <dbReference type="ARBA" id="ARBA00022553"/>
    </source>
</evidence>
<feature type="domain" description="Carrier" evidence="5">
    <location>
        <begin position="550"/>
        <end position="630"/>
    </location>
</feature>
<keyword evidence="2" id="KW-0597">Phosphoprotein</keyword>
<reference evidence="6 7" key="1">
    <citation type="submission" date="2018-06" db="EMBL/GenBank/DDBJ databases">
        <authorList>
            <consortium name="Pathogen Informatics"/>
            <person name="Doyle S."/>
        </authorList>
    </citation>
    <scope>NUCLEOTIDE SEQUENCE [LARGE SCALE GENOMIC DNA]</scope>
    <source>
        <strain evidence="6 7">NCTC1934</strain>
    </source>
</reference>
<evidence type="ECO:0000256" key="4">
    <source>
        <dbReference type="SAM" id="Phobius"/>
    </source>
</evidence>
<keyword evidence="4" id="KW-1133">Transmembrane helix</keyword>
<feature type="transmembrane region" description="Helical" evidence="4">
    <location>
        <begin position="884"/>
        <end position="903"/>
    </location>
</feature>
<feature type="region of interest" description="Disordered" evidence="3">
    <location>
        <begin position="403"/>
        <end position="432"/>
    </location>
</feature>
<evidence type="ECO:0000259" key="5">
    <source>
        <dbReference type="PROSITE" id="PS50075"/>
    </source>
</evidence>
<dbReference type="PROSITE" id="PS50075">
    <property type="entry name" value="CARRIER"/>
    <property type="match status" value="1"/>
</dbReference>
<dbReference type="SUPFAM" id="SSF56801">
    <property type="entry name" value="Acetyl-CoA synthetase-like"/>
    <property type="match status" value="1"/>
</dbReference>
<dbReference type="Gene3D" id="3.40.50.12780">
    <property type="entry name" value="N-terminal domain of ligase-like"/>
    <property type="match status" value="1"/>
</dbReference>
<dbReference type="InterPro" id="IPR000873">
    <property type="entry name" value="AMP-dep_synth/lig_dom"/>
</dbReference>
<dbReference type="InterPro" id="IPR009081">
    <property type="entry name" value="PP-bd_ACP"/>
</dbReference>
<evidence type="ECO:0000256" key="1">
    <source>
        <dbReference type="ARBA" id="ARBA00022450"/>
    </source>
</evidence>
<dbReference type="STRING" id="1406858.GCA_000710895_07462"/>
<dbReference type="Gene3D" id="1.10.1200.10">
    <property type="entry name" value="ACP-like"/>
    <property type="match status" value="1"/>
</dbReference>
<dbReference type="PANTHER" id="PTHR43767">
    <property type="entry name" value="LONG-CHAIN-FATTY-ACID--COA LIGASE"/>
    <property type="match status" value="1"/>
</dbReference>
<dbReference type="PANTHER" id="PTHR43767:SF1">
    <property type="entry name" value="NONRIBOSOMAL PEPTIDE SYNTHASE PES1 (EUROFUNG)-RELATED"/>
    <property type="match status" value="1"/>
</dbReference>
<dbReference type="Pfam" id="PF00550">
    <property type="entry name" value="PP-binding"/>
    <property type="match status" value="1"/>
</dbReference>
<name>A0A379JKT0_9NOCA</name>
<feature type="compositionally biased region" description="Basic and acidic residues" evidence="3">
    <location>
        <begin position="422"/>
        <end position="432"/>
    </location>
</feature>
<accession>A0A379JKT0</accession>
<feature type="transmembrane region" description="Helical" evidence="4">
    <location>
        <begin position="730"/>
        <end position="750"/>
    </location>
</feature>
<feature type="transmembrane region" description="Helical" evidence="4">
    <location>
        <begin position="689"/>
        <end position="710"/>
    </location>
</feature>
<dbReference type="EMBL" id="UGRY01000005">
    <property type="protein sequence ID" value="SUD48831.1"/>
    <property type="molecule type" value="Genomic_DNA"/>
</dbReference>
<dbReference type="InterPro" id="IPR042099">
    <property type="entry name" value="ANL_N_sf"/>
</dbReference>
<evidence type="ECO:0000256" key="3">
    <source>
        <dbReference type="SAM" id="MobiDB-lite"/>
    </source>
</evidence>
<dbReference type="InterPro" id="IPR006162">
    <property type="entry name" value="Ppantetheine_attach_site"/>
</dbReference>
<evidence type="ECO:0000313" key="7">
    <source>
        <dbReference type="Proteomes" id="UP000255467"/>
    </source>
</evidence>
<sequence length="956" mass="102388">MTSPRIAAHLHGFGDRIAAVQHGHEVRYAQLAGSVTEFAERLGTGRRLVALAARNDIGSLVAYLGALEAGCAVLLTETVTAELIDSYDPDVVITATADGSTPEPVVRRDGSAHTLHPELALLLSTSGSTGSPKLVRLSYTNVLSNAAAIAEYLEIEPTDRAATTLPLFYCYGLSVAHSYLLRGASLLLTSRSVVEPEFWDEFAAQRATSFAAVPYTIDLLDRIGFERMSLPHLRYVTQAGGRLAPERVAAYARLGARRGFRFYVMYGQTEATARMAYLPPDLAATHPDCIGIPVPGGSFTLEPVDEGVHELVYHGPNVMLGYAESPDDLALGPTHPALRTGDLACRTEDGLYRVIGRRSRFAKIYGLRIDLQRIESGLAAAGFTACCTEDGEALVVAVESAMPADADSEGTQPTGAAPATARRTEPEVTTEHRNGAGIAMRRPTGADGADATPASVNVMDATPPSVDIANTALADLKDADTTTPSVDHAAAPQGAAVVREAARLSGLPVAAVRICVVPSIPRLPNGKPDYLSIRRLPGTDGDALPSGGPGATREDVRTLFAQALGLDRDHIGSHATFADLGGDSLTFVTLAVRLERALGQLPADWPSRTIAELEALPRRRMRFGRSLDTSTLLRAIGIVTVIGSHIGLFVLWGGAHVLLAAAGFNFARFAVTAAPAAPRLRRTLRSAAFIAVPTAAWVLLTLLVSDYYGWQNVLLLNKILGPHDSPTAGHLWFIEVVLYLIVAAALLLRLPLADRWERLSPFWFAIGLLAMALIFRYRTFDLYRPEDVPFSPLVAWFFVLGWAAAKAETVWHRLLLSVIAVATAPGYFGETDRERMILAGILLLVWLPSVRVPAVVAGAAALLADASLFAYLLHWQVYPLFGQYHLAALAASLAAGWAAARLLSWARTGWASAGIGRNAAVGRRSAVDRPDLGGRLLGQLRDQYVARNRLTGKVIE</sequence>
<dbReference type="InterPro" id="IPR036736">
    <property type="entry name" value="ACP-like_sf"/>
</dbReference>
<dbReference type="SMART" id="SM00823">
    <property type="entry name" value="PKS_PP"/>
    <property type="match status" value="1"/>
</dbReference>
<feature type="transmembrane region" description="Helical" evidence="4">
    <location>
        <begin position="841"/>
        <end position="864"/>
    </location>
</feature>
<dbReference type="InterPro" id="IPR020806">
    <property type="entry name" value="PKS_PP-bd"/>
</dbReference>
<protein>
    <submittedName>
        <fullName evidence="6">Linear gramicidin synthase subunit D</fullName>
    </submittedName>
</protein>
<proteinExistence type="predicted"/>
<keyword evidence="7" id="KW-1185">Reference proteome</keyword>
<dbReference type="SUPFAM" id="SSF47336">
    <property type="entry name" value="ACP-like"/>
    <property type="match status" value="1"/>
</dbReference>